<sequence>MVKAYGQNFLSLGFGTNGIGICVVDVSVGRYFFVPVLESCDDNFMLSPMETAMKKNVIKETTLKVLTLRDSLLKLMSTGRRLSLKQMIVSDLLRFGNPSQKLYSLLNEFARNERILRNMLLERDSFVIYGEFKDGVFVLHQLIPLQTLKLDEISVECVRNVLSKLVSKVNNLLSMEQCRQRKSAKWICNFGKKIGSGGGKDSNKKER</sequence>
<dbReference type="Proteomes" id="UP001064489">
    <property type="component" value="Chromosome 1"/>
</dbReference>
<evidence type="ECO:0000313" key="2">
    <source>
        <dbReference type="Proteomes" id="UP001064489"/>
    </source>
</evidence>
<evidence type="ECO:0000313" key="1">
    <source>
        <dbReference type="EMBL" id="KAI9195799.1"/>
    </source>
</evidence>
<reference evidence="1" key="1">
    <citation type="journal article" date="2022" name="Plant J.">
        <title>Strategies of tolerance reflected in two North American maple genomes.</title>
        <authorList>
            <person name="McEvoy S.L."/>
            <person name="Sezen U.U."/>
            <person name="Trouern-Trend A."/>
            <person name="McMahon S.M."/>
            <person name="Schaberg P.G."/>
            <person name="Yang J."/>
            <person name="Wegrzyn J.L."/>
            <person name="Swenson N.G."/>
        </authorList>
    </citation>
    <scope>NUCLEOTIDE SEQUENCE</scope>
    <source>
        <strain evidence="1">91603</strain>
    </source>
</reference>
<proteinExistence type="predicted"/>
<accession>A0AAD5JKB5</accession>
<dbReference type="EMBL" id="JAJSOW010000003">
    <property type="protein sequence ID" value="KAI9195799.1"/>
    <property type="molecule type" value="Genomic_DNA"/>
</dbReference>
<protein>
    <submittedName>
        <fullName evidence="1">Uncharacterized protein</fullName>
    </submittedName>
</protein>
<comment type="caution">
    <text evidence="1">The sequence shown here is derived from an EMBL/GenBank/DDBJ whole genome shotgun (WGS) entry which is preliminary data.</text>
</comment>
<organism evidence="1 2">
    <name type="scientific">Acer negundo</name>
    <name type="common">Box elder</name>
    <dbReference type="NCBI Taxonomy" id="4023"/>
    <lineage>
        <taxon>Eukaryota</taxon>
        <taxon>Viridiplantae</taxon>
        <taxon>Streptophyta</taxon>
        <taxon>Embryophyta</taxon>
        <taxon>Tracheophyta</taxon>
        <taxon>Spermatophyta</taxon>
        <taxon>Magnoliopsida</taxon>
        <taxon>eudicotyledons</taxon>
        <taxon>Gunneridae</taxon>
        <taxon>Pentapetalae</taxon>
        <taxon>rosids</taxon>
        <taxon>malvids</taxon>
        <taxon>Sapindales</taxon>
        <taxon>Sapindaceae</taxon>
        <taxon>Hippocastanoideae</taxon>
        <taxon>Acereae</taxon>
        <taxon>Acer</taxon>
    </lineage>
</organism>
<gene>
    <name evidence="1" type="ORF">LWI28_018190</name>
</gene>
<name>A0AAD5JKB5_ACENE</name>
<dbReference type="AlphaFoldDB" id="A0AAD5JKB5"/>
<reference evidence="1" key="2">
    <citation type="submission" date="2023-02" db="EMBL/GenBank/DDBJ databases">
        <authorList>
            <person name="Swenson N.G."/>
            <person name="Wegrzyn J.L."/>
            <person name="Mcevoy S.L."/>
        </authorList>
    </citation>
    <scope>NUCLEOTIDE SEQUENCE</scope>
    <source>
        <strain evidence="1">91603</strain>
        <tissue evidence="1">Leaf</tissue>
    </source>
</reference>
<keyword evidence="2" id="KW-1185">Reference proteome</keyword>